<dbReference type="AlphaFoldDB" id="A0AAP9SGT0"/>
<gene>
    <name evidence="1" type="ORF">G4D54_18450</name>
</gene>
<dbReference type="Proteomes" id="UP000503330">
    <property type="component" value="Chromosome"/>
</dbReference>
<protein>
    <submittedName>
        <fullName evidence="1">Uncharacterized protein</fullName>
    </submittedName>
</protein>
<evidence type="ECO:0000313" key="1">
    <source>
        <dbReference type="EMBL" id="QJA04261.1"/>
    </source>
</evidence>
<organism evidence="1 2">
    <name type="scientific">Clostridium innocuum</name>
    <dbReference type="NCBI Taxonomy" id="1522"/>
    <lineage>
        <taxon>Bacteria</taxon>
        <taxon>Bacillati</taxon>
        <taxon>Bacillota</taxon>
        <taxon>Clostridia</taxon>
        <taxon>Eubacteriales</taxon>
        <taxon>Clostridiaceae</taxon>
        <taxon>Clostridium</taxon>
    </lineage>
</organism>
<evidence type="ECO:0000313" key="2">
    <source>
        <dbReference type="Proteomes" id="UP000503330"/>
    </source>
</evidence>
<name>A0AAP9SGT0_CLOIN</name>
<accession>A0AAP9SGT0</accession>
<dbReference type="EMBL" id="CP048838">
    <property type="protein sequence ID" value="QJA04261.1"/>
    <property type="molecule type" value="Genomic_DNA"/>
</dbReference>
<sequence>MKKIRAVNEGSDFCFLSKRETLLQGLHIRGKTKDQHIEESMEYSNRVNREMIRQLDNKCCKHSSNQEADDQLQPAEK</sequence>
<dbReference type="RefSeq" id="WP_002607778.1">
    <property type="nucleotide sequence ID" value="NZ_BAAACC010000023.1"/>
</dbReference>
<reference evidence="1 2" key="1">
    <citation type="submission" date="2020-02" db="EMBL/GenBank/DDBJ databases">
        <authorList>
            <person name="Kociolek L.K."/>
            <person name="Ozer E.A."/>
        </authorList>
    </citation>
    <scope>NUCLEOTIDE SEQUENCE [LARGE SCALE GENOMIC DNA]</scope>
    <source>
        <strain evidence="1 2">ATCC 14501</strain>
    </source>
</reference>
<dbReference type="GeneID" id="61927561"/>
<proteinExistence type="predicted"/>